<dbReference type="Gene3D" id="1.10.3720.10">
    <property type="entry name" value="MetI-like"/>
    <property type="match status" value="1"/>
</dbReference>
<comment type="function">
    <text evidence="1">Part of the binding-protein-dependent transport system for glutamine; probably responsible for the translocation of the substrate across the membrane.</text>
</comment>
<evidence type="ECO:0000256" key="7">
    <source>
        <dbReference type="ARBA" id="ARBA00022970"/>
    </source>
</evidence>
<evidence type="ECO:0000256" key="6">
    <source>
        <dbReference type="ARBA" id="ARBA00022692"/>
    </source>
</evidence>
<sequence>MKRWNHWVRIYGKTALLLGCVFALFAYGYHNLSYNWQWYRVWPYLVSVTDDGIQAGLLMKGMLVTLKISVISLLFTMVIGFSTALMRLSSSPVLNALVVGYVETIRNTPLLIQLFVIYFVISPVIDLSAFASAVTALSLFEGAYASEIIRSGIVAVDKGQWEASFSLGMTPWVTFKDVIFPQALRQMLPMLAGQGVSLIKDSALVSTISIFDLTMQGQSIVADTFLTFEIWFTVAFCYLILTATLSACIARWERRVAFRG</sequence>
<proteinExistence type="inferred from homology"/>
<dbReference type="Pfam" id="PF00528">
    <property type="entry name" value="BPD_transp_1"/>
    <property type="match status" value="1"/>
</dbReference>
<keyword evidence="5" id="KW-1003">Cell membrane</keyword>
<dbReference type="SUPFAM" id="SSF161098">
    <property type="entry name" value="MetI-like"/>
    <property type="match status" value="1"/>
</dbReference>
<evidence type="ECO:0000256" key="9">
    <source>
        <dbReference type="ARBA" id="ARBA00023136"/>
    </source>
</evidence>
<keyword evidence="4 10" id="KW-0813">Transport</keyword>
<evidence type="ECO:0000313" key="12">
    <source>
        <dbReference type="EMBL" id="BCS97235.1"/>
    </source>
</evidence>
<dbReference type="Proteomes" id="UP001320148">
    <property type="component" value="Chromosome"/>
</dbReference>
<evidence type="ECO:0000256" key="2">
    <source>
        <dbReference type="ARBA" id="ARBA00004429"/>
    </source>
</evidence>
<evidence type="ECO:0000256" key="3">
    <source>
        <dbReference type="ARBA" id="ARBA00010072"/>
    </source>
</evidence>
<dbReference type="PROSITE" id="PS50928">
    <property type="entry name" value="ABC_TM1"/>
    <property type="match status" value="1"/>
</dbReference>
<feature type="domain" description="ABC transmembrane type-1" evidence="11">
    <location>
        <begin position="62"/>
        <end position="249"/>
    </location>
</feature>
<evidence type="ECO:0000256" key="10">
    <source>
        <dbReference type="RuleBase" id="RU363032"/>
    </source>
</evidence>
<dbReference type="CDD" id="cd06261">
    <property type="entry name" value="TM_PBP2"/>
    <property type="match status" value="1"/>
</dbReference>
<dbReference type="PANTHER" id="PTHR30614">
    <property type="entry name" value="MEMBRANE COMPONENT OF AMINO ACID ABC TRANSPORTER"/>
    <property type="match status" value="1"/>
</dbReference>
<gene>
    <name evidence="12" type="ORF">DSLASN_28670</name>
</gene>
<dbReference type="InterPro" id="IPR010065">
    <property type="entry name" value="AA_ABC_transptr_permease_3TM"/>
</dbReference>
<evidence type="ECO:0000256" key="8">
    <source>
        <dbReference type="ARBA" id="ARBA00022989"/>
    </source>
</evidence>
<feature type="transmembrane region" description="Helical" evidence="10">
    <location>
        <begin position="110"/>
        <end position="131"/>
    </location>
</feature>
<dbReference type="InterPro" id="IPR035906">
    <property type="entry name" value="MetI-like_sf"/>
</dbReference>
<evidence type="ECO:0000256" key="5">
    <source>
        <dbReference type="ARBA" id="ARBA00022475"/>
    </source>
</evidence>
<dbReference type="NCBIfam" id="TIGR01726">
    <property type="entry name" value="HEQRo_perm_3TM"/>
    <property type="match status" value="1"/>
</dbReference>
<evidence type="ECO:0000256" key="1">
    <source>
        <dbReference type="ARBA" id="ARBA00003159"/>
    </source>
</evidence>
<evidence type="ECO:0000256" key="4">
    <source>
        <dbReference type="ARBA" id="ARBA00022448"/>
    </source>
</evidence>
<keyword evidence="9 10" id="KW-0472">Membrane</keyword>
<feature type="transmembrane region" description="Helical" evidence="10">
    <location>
        <begin position="68"/>
        <end position="89"/>
    </location>
</feature>
<dbReference type="EMBL" id="AP024488">
    <property type="protein sequence ID" value="BCS97235.1"/>
    <property type="molecule type" value="Genomic_DNA"/>
</dbReference>
<organism evidence="12 13">
    <name type="scientific">Desulfoluna limicola</name>
    <dbReference type="NCBI Taxonomy" id="2810562"/>
    <lineage>
        <taxon>Bacteria</taxon>
        <taxon>Pseudomonadati</taxon>
        <taxon>Thermodesulfobacteriota</taxon>
        <taxon>Desulfobacteria</taxon>
        <taxon>Desulfobacterales</taxon>
        <taxon>Desulfolunaceae</taxon>
        <taxon>Desulfoluna</taxon>
    </lineage>
</organism>
<keyword evidence="8 10" id="KW-1133">Transmembrane helix</keyword>
<accession>A0ABM7PIM0</accession>
<keyword evidence="13" id="KW-1185">Reference proteome</keyword>
<name>A0ABM7PIM0_9BACT</name>
<keyword evidence="7" id="KW-0029">Amino-acid transport</keyword>
<evidence type="ECO:0000259" key="11">
    <source>
        <dbReference type="PROSITE" id="PS50928"/>
    </source>
</evidence>
<dbReference type="InterPro" id="IPR043429">
    <property type="entry name" value="ArtM/GltK/GlnP/TcyL/YhdX-like"/>
</dbReference>
<comment type="subcellular location">
    <subcellularLocation>
        <location evidence="2">Cell inner membrane</location>
        <topology evidence="2">Multi-pass membrane protein</topology>
    </subcellularLocation>
    <subcellularLocation>
        <location evidence="10">Cell membrane</location>
        <topology evidence="10">Multi-pass membrane protein</topology>
    </subcellularLocation>
</comment>
<reference evidence="12 13" key="1">
    <citation type="submission" date="2021-02" db="EMBL/GenBank/DDBJ databases">
        <title>Complete genome of Desulfoluna sp. strain ASN36.</title>
        <authorList>
            <person name="Takahashi A."/>
            <person name="Kojima H."/>
            <person name="Fukui M."/>
        </authorList>
    </citation>
    <scope>NUCLEOTIDE SEQUENCE [LARGE SCALE GENOMIC DNA]</scope>
    <source>
        <strain evidence="12 13">ASN36</strain>
    </source>
</reference>
<protein>
    <submittedName>
        <fullName evidence="12">Polar amino acid ABC transporter permease</fullName>
    </submittedName>
</protein>
<dbReference type="RefSeq" id="WP_236888663.1">
    <property type="nucleotide sequence ID" value="NZ_AP024488.1"/>
</dbReference>
<feature type="transmembrane region" description="Helical" evidence="10">
    <location>
        <begin position="230"/>
        <end position="250"/>
    </location>
</feature>
<dbReference type="PANTHER" id="PTHR30614:SF20">
    <property type="entry name" value="GLUTAMINE TRANSPORT SYSTEM PERMEASE PROTEIN GLNP"/>
    <property type="match status" value="1"/>
</dbReference>
<keyword evidence="6 10" id="KW-0812">Transmembrane</keyword>
<comment type="similarity">
    <text evidence="3">Belongs to the binding-protein-dependent transport system permease family. HisMQ subfamily.</text>
</comment>
<evidence type="ECO:0000313" key="13">
    <source>
        <dbReference type="Proteomes" id="UP001320148"/>
    </source>
</evidence>
<dbReference type="InterPro" id="IPR000515">
    <property type="entry name" value="MetI-like"/>
</dbReference>